<dbReference type="CDD" id="cd02440">
    <property type="entry name" value="AdoMet_MTases"/>
    <property type="match status" value="1"/>
</dbReference>
<dbReference type="EMBL" id="JBHTKL010000002">
    <property type="protein sequence ID" value="MFD1019241.1"/>
    <property type="molecule type" value="Genomic_DNA"/>
</dbReference>
<evidence type="ECO:0000259" key="2">
    <source>
        <dbReference type="Pfam" id="PF08241"/>
    </source>
</evidence>
<name>A0ABW3L0C6_9BACI</name>
<evidence type="ECO:0000256" key="1">
    <source>
        <dbReference type="ARBA" id="ARBA00022679"/>
    </source>
</evidence>
<dbReference type="PANTHER" id="PTHR44068">
    <property type="entry name" value="ZGC:194242"/>
    <property type="match status" value="1"/>
</dbReference>
<protein>
    <submittedName>
        <fullName evidence="3">Class I SAM-dependent methyltransferase</fullName>
        <ecNumber evidence="3">2.1.1.222</ecNumber>
        <ecNumber evidence="3">2.1.1.64</ecNumber>
    </submittedName>
</protein>
<evidence type="ECO:0000313" key="3">
    <source>
        <dbReference type="EMBL" id="MFD1019241.1"/>
    </source>
</evidence>
<proteinExistence type="predicted"/>
<keyword evidence="3" id="KW-0489">Methyltransferase</keyword>
<comment type="caution">
    <text evidence="3">The sequence shown here is derived from an EMBL/GenBank/DDBJ whole genome shotgun (WGS) entry which is preliminary data.</text>
</comment>
<sequence>MRKQKDDKEEYGLTDNFQWHREAERKWDERADFWNQKSKAMWDEGSRKTIIPFLEKHVANGSSVADIGCGDGYGSYKLYKDGYHVTGVDISTEMVELAKKRLENESMTFIQGDFVDLPFEAESFDAVMAINCIEWTEVPVQALNEVKRVLKPGGKLCIGILGPTAMPRTNSYRRVFGEEVICNTMMPWEFASMAEETGWRIVDGHGVYKREVTEQHLEDLPEELKQALTFMWVFILEK</sequence>
<keyword evidence="4" id="KW-1185">Reference proteome</keyword>
<dbReference type="Proteomes" id="UP001596990">
    <property type="component" value="Unassembled WGS sequence"/>
</dbReference>
<dbReference type="RefSeq" id="WP_386059049.1">
    <property type="nucleotide sequence ID" value="NZ_JBHTKL010000002.1"/>
</dbReference>
<dbReference type="Gene3D" id="3.40.50.150">
    <property type="entry name" value="Vaccinia Virus protein VP39"/>
    <property type="match status" value="1"/>
</dbReference>
<keyword evidence="1 3" id="KW-0808">Transferase</keyword>
<accession>A0ABW3L0C6</accession>
<dbReference type="EC" id="2.1.1.222" evidence="3"/>
<dbReference type="InterPro" id="IPR013216">
    <property type="entry name" value="Methyltransf_11"/>
</dbReference>
<dbReference type="EC" id="2.1.1.64" evidence="3"/>
<reference evidence="4" key="1">
    <citation type="journal article" date="2019" name="Int. J. Syst. Evol. Microbiol.">
        <title>The Global Catalogue of Microorganisms (GCM) 10K type strain sequencing project: providing services to taxonomists for standard genome sequencing and annotation.</title>
        <authorList>
            <consortium name="The Broad Institute Genomics Platform"/>
            <consortium name="The Broad Institute Genome Sequencing Center for Infectious Disease"/>
            <person name="Wu L."/>
            <person name="Ma J."/>
        </authorList>
    </citation>
    <scope>NUCLEOTIDE SEQUENCE [LARGE SCALE GENOMIC DNA]</scope>
    <source>
        <strain evidence="4">CCUG 56607</strain>
    </source>
</reference>
<evidence type="ECO:0000313" key="4">
    <source>
        <dbReference type="Proteomes" id="UP001596990"/>
    </source>
</evidence>
<dbReference type="GO" id="GO:0061542">
    <property type="term" value="F:3-demethylubiquinol 3-O-methyltransferase activity"/>
    <property type="evidence" value="ECO:0007669"/>
    <property type="project" value="UniProtKB-EC"/>
</dbReference>
<dbReference type="GO" id="GO:0032259">
    <property type="term" value="P:methylation"/>
    <property type="evidence" value="ECO:0007669"/>
    <property type="project" value="UniProtKB-KW"/>
</dbReference>
<organism evidence="3 4">
    <name type="scientific">Thalassobacillus hwangdonensis</name>
    <dbReference type="NCBI Taxonomy" id="546108"/>
    <lineage>
        <taxon>Bacteria</taxon>
        <taxon>Bacillati</taxon>
        <taxon>Bacillota</taxon>
        <taxon>Bacilli</taxon>
        <taxon>Bacillales</taxon>
        <taxon>Bacillaceae</taxon>
        <taxon>Thalassobacillus</taxon>
    </lineage>
</organism>
<dbReference type="GO" id="GO:0102208">
    <property type="term" value="F:2-polyprenyl-6-hydroxyphenol methylase activity"/>
    <property type="evidence" value="ECO:0007669"/>
    <property type="project" value="UniProtKB-EC"/>
</dbReference>
<dbReference type="InterPro" id="IPR029063">
    <property type="entry name" value="SAM-dependent_MTases_sf"/>
</dbReference>
<dbReference type="SUPFAM" id="SSF53335">
    <property type="entry name" value="S-adenosyl-L-methionine-dependent methyltransferases"/>
    <property type="match status" value="1"/>
</dbReference>
<dbReference type="InterPro" id="IPR050447">
    <property type="entry name" value="Erg6_SMT_methyltransf"/>
</dbReference>
<dbReference type="PANTHER" id="PTHR44068:SF11">
    <property type="entry name" value="GERANYL DIPHOSPHATE 2-C-METHYLTRANSFERASE"/>
    <property type="match status" value="1"/>
</dbReference>
<feature type="domain" description="Methyltransferase type 11" evidence="2">
    <location>
        <begin position="66"/>
        <end position="158"/>
    </location>
</feature>
<gene>
    <name evidence="3" type="ORF">ACFQ2J_08545</name>
</gene>
<dbReference type="Pfam" id="PF08241">
    <property type="entry name" value="Methyltransf_11"/>
    <property type="match status" value="1"/>
</dbReference>